<dbReference type="Gene3D" id="3.40.309.10">
    <property type="entry name" value="Aldehyde Dehydrogenase, Chain A, domain 2"/>
    <property type="match status" value="1"/>
</dbReference>
<reference evidence="5" key="1">
    <citation type="submission" date="2018-07" db="EMBL/GenBank/DDBJ databases">
        <authorList>
            <person name="Peiro R."/>
            <person name="Begona"/>
            <person name="Cbmso G."/>
            <person name="Lopez M."/>
            <person name="Gonzalez S."/>
        </authorList>
    </citation>
    <scope>NUCLEOTIDE SEQUENCE [LARGE SCALE GENOMIC DNA]</scope>
</reference>
<comment type="similarity">
    <text evidence="1">Belongs to the aldehyde dehydrogenase family.</text>
</comment>
<evidence type="ECO:0000256" key="1">
    <source>
        <dbReference type="ARBA" id="ARBA00009986"/>
    </source>
</evidence>
<evidence type="ECO:0000313" key="5">
    <source>
        <dbReference type="Proteomes" id="UP000254764"/>
    </source>
</evidence>
<dbReference type="InterPro" id="IPR016161">
    <property type="entry name" value="Ald_DH/histidinol_DH"/>
</dbReference>
<dbReference type="PANTHER" id="PTHR43353">
    <property type="entry name" value="SUCCINATE-SEMIALDEHYDE DEHYDROGENASE, MITOCHONDRIAL"/>
    <property type="match status" value="1"/>
</dbReference>
<dbReference type="Pfam" id="PF00171">
    <property type="entry name" value="Aldedh"/>
    <property type="match status" value="1"/>
</dbReference>
<dbReference type="AlphaFoldDB" id="A0A376AJJ8"/>
<evidence type="ECO:0000256" key="2">
    <source>
        <dbReference type="ARBA" id="ARBA00023002"/>
    </source>
</evidence>
<keyword evidence="5" id="KW-1185">Reference proteome</keyword>
<organism evidence="4 5">
    <name type="scientific">Ciceribacter selenitireducens ATCC BAA-1503</name>
    <dbReference type="NCBI Taxonomy" id="1336235"/>
    <lineage>
        <taxon>Bacteria</taxon>
        <taxon>Pseudomonadati</taxon>
        <taxon>Pseudomonadota</taxon>
        <taxon>Alphaproteobacteria</taxon>
        <taxon>Hyphomicrobiales</taxon>
        <taxon>Rhizobiaceae</taxon>
        <taxon>Ciceribacter</taxon>
    </lineage>
</organism>
<accession>A0A376AJJ8</accession>
<protein>
    <recommendedName>
        <fullName evidence="3">Aldehyde dehydrogenase domain-containing protein</fullName>
    </recommendedName>
</protein>
<evidence type="ECO:0000313" key="4">
    <source>
        <dbReference type="EMBL" id="SSC67975.1"/>
    </source>
</evidence>
<dbReference type="FunFam" id="3.40.309.10:FF:000004">
    <property type="entry name" value="Succinate-semialdehyde dehydrogenase I"/>
    <property type="match status" value="1"/>
</dbReference>
<dbReference type="PANTHER" id="PTHR43353:SF5">
    <property type="entry name" value="SUCCINATE-SEMIALDEHYDE DEHYDROGENASE, MITOCHONDRIAL"/>
    <property type="match status" value="1"/>
</dbReference>
<gene>
    <name evidence="4" type="ORF">RHIZ70_3683</name>
</gene>
<dbReference type="SUPFAM" id="SSF53720">
    <property type="entry name" value="ALDH-like"/>
    <property type="match status" value="1"/>
</dbReference>
<dbReference type="FunFam" id="3.40.605.10:FF:000007">
    <property type="entry name" value="NAD/NADP-dependent betaine aldehyde dehydrogenase"/>
    <property type="match status" value="1"/>
</dbReference>
<feature type="domain" description="Aldehyde dehydrogenase" evidence="3">
    <location>
        <begin position="13"/>
        <end position="473"/>
    </location>
</feature>
<dbReference type="OrthoDB" id="9812625at2"/>
<dbReference type="Gene3D" id="3.40.605.10">
    <property type="entry name" value="Aldehyde Dehydrogenase, Chain A, domain 1"/>
    <property type="match status" value="1"/>
</dbReference>
<dbReference type="EMBL" id="UEYP01000005">
    <property type="protein sequence ID" value="SSC67975.1"/>
    <property type="molecule type" value="Genomic_DNA"/>
</dbReference>
<dbReference type="CDD" id="cd07103">
    <property type="entry name" value="ALDH_F5_SSADH_GabD"/>
    <property type="match status" value="1"/>
</dbReference>
<name>A0A376AJJ8_9HYPH</name>
<dbReference type="InterPro" id="IPR050740">
    <property type="entry name" value="Aldehyde_DH_Superfamily"/>
</dbReference>
<keyword evidence="2" id="KW-0560">Oxidoreductase</keyword>
<dbReference type="Proteomes" id="UP000254764">
    <property type="component" value="Unassembled WGS sequence"/>
</dbReference>
<dbReference type="GO" id="GO:0009450">
    <property type="term" value="P:gamma-aminobutyric acid catabolic process"/>
    <property type="evidence" value="ECO:0007669"/>
    <property type="project" value="TreeGrafter"/>
</dbReference>
<sequence>MYEQYGLLIGGEWRQASDGGLIEVKSPATENTVGHVPAATEEDERAALAAAEGSFAPWAAVAAWDRAATLRRAADLMRERVAKLAHIMSSETGKPLAEAEAEIRASADQFEWQGEEAKRIYGQTIPGRHPDERLSVIYQPVGPCLALTAWNFPMLLPARKIAAALAAGCTVIVRPASEAPGSCMAIGEALIDAGLPKGCLSILTGPAVPMVSRLIASPVIRKVSLTGSVPVGREILKAAADGIKKVTMELGGHAPVIVHADFDPVAAAEKLAATKFRNCGQVCISPSRFYVHRSILAPFEEAFAKYARGLTIGDGLKPGVTTGPMIRARSLAGAEALIADALERGARLLAGGKRPAHLDRGHFLEPTVLSNVPEDARIMREEPFAPIAPIAAFDSLDEVIARANSTDFGLAAYVFTRDSALAAQTAEALEAGMVGINETLLATAEAPFGGTRQSGFGREGGSLGILDYLNPKYIRHRLVKGALHD</sequence>
<dbReference type="InterPro" id="IPR016163">
    <property type="entry name" value="Ald_DH_C"/>
</dbReference>
<evidence type="ECO:0000259" key="3">
    <source>
        <dbReference type="Pfam" id="PF00171"/>
    </source>
</evidence>
<dbReference type="InterPro" id="IPR015590">
    <property type="entry name" value="Aldehyde_DH_dom"/>
</dbReference>
<dbReference type="RefSeq" id="WP_115670509.1">
    <property type="nucleotide sequence ID" value="NZ_UEYP01000005.1"/>
</dbReference>
<dbReference type="GO" id="GO:0004777">
    <property type="term" value="F:succinate-semialdehyde dehydrogenase (NAD+) activity"/>
    <property type="evidence" value="ECO:0007669"/>
    <property type="project" value="TreeGrafter"/>
</dbReference>
<dbReference type="InterPro" id="IPR016162">
    <property type="entry name" value="Ald_DH_N"/>
</dbReference>
<proteinExistence type="inferred from homology"/>